<dbReference type="EMBL" id="JAGHQM010000611">
    <property type="protein sequence ID" value="KAH0559380.1"/>
    <property type="molecule type" value="Genomic_DNA"/>
</dbReference>
<dbReference type="PANTHER" id="PTHR38797">
    <property type="entry name" value="NUCLEAR PORE COMPLEX PROTEIN NUP85-RELATED"/>
    <property type="match status" value="1"/>
</dbReference>
<dbReference type="Proteomes" id="UP000750711">
    <property type="component" value="Unassembled WGS sequence"/>
</dbReference>
<protein>
    <submittedName>
        <fullName evidence="1">Uncharacterized protein</fullName>
    </submittedName>
</protein>
<organism evidence="1 2">
    <name type="scientific">Trichoglossum hirsutum</name>
    <dbReference type="NCBI Taxonomy" id="265104"/>
    <lineage>
        <taxon>Eukaryota</taxon>
        <taxon>Fungi</taxon>
        <taxon>Dikarya</taxon>
        <taxon>Ascomycota</taxon>
        <taxon>Pezizomycotina</taxon>
        <taxon>Geoglossomycetes</taxon>
        <taxon>Geoglossales</taxon>
        <taxon>Geoglossaceae</taxon>
        <taxon>Trichoglossum</taxon>
    </lineage>
</organism>
<reference evidence="1" key="1">
    <citation type="submission" date="2021-03" db="EMBL/GenBank/DDBJ databases">
        <title>Comparative genomics and phylogenomic investigation of the class Geoglossomycetes provide insights into ecological specialization and systematics.</title>
        <authorList>
            <person name="Melie T."/>
            <person name="Pirro S."/>
            <person name="Miller A.N."/>
            <person name="Quandt A."/>
        </authorList>
    </citation>
    <scope>NUCLEOTIDE SEQUENCE</scope>
    <source>
        <strain evidence="1">CAQ_001_2017</strain>
    </source>
</reference>
<dbReference type="Pfam" id="PF12311">
    <property type="entry name" value="DUF3632"/>
    <property type="match status" value="1"/>
</dbReference>
<sequence length="279" mass="32453">MSDPTLNFEPIRRIHQGYPWCGIFDVLDEYLRPGSEKTPDIAAVQIHRYNPTIGNGKKWDYADCEQFLWDFWEKFIEFARAIPHNHPSQERLVNLVIQLTRVEGQKTIIITQQRKCRFWADLPRLEECMGEVRAPPRADQLSEFGESARKYINWNSFAARMHSTGLVDWEIYGLWAFRDALENTISGKPVVNCYVTAATEWVAHGGKALFRCFSDGPLDDETVHLTGNGHLYWGRTGLSLERWRFWKRRFQEIGERVDEDVKRKAIAAIGKMNEIEGEC</sequence>
<evidence type="ECO:0000313" key="1">
    <source>
        <dbReference type="EMBL" id="KAH0559380.1"/>
    </source>
</evidence>
<name>A0A9P8RQ85_9PEZI</name>
<dbReference type="PANTHER" id="PTHR38797:SF4">
    <property type="entry name" value="NUCLEAR PORE COMPLEX PROTEIN NUP85"/>
    <property type="match status" value="1"/>
</dbReference>
<keyword evidence="2" id="KW-1185">Reference proteome</keyword>
<gene>
    <name evidence="1" type="ORF">GP486_004104</name>
</gene>
<comment type="caution">
    <text evidence="1">The sequence shown here is derived from an EMBL/GenBank/DDBJ whole genome shotgun (WGS) entry which is preliminary data.</text>
</comment>
<accession>A0A9P8RQ85</accession>
<dbReference type="AlphaFoldDB" id="A0A9P8RQ85"/>
<proteinExistence type="predicted"/>
<evidence type="ECO:0000313" key="2">
    <source>
        <dbReference type="Proteomes" id="UP000750711"/>
    </source>
</evidence>
<dbReference type="InterPro" id="IPR053204">
    <property type="entry name" value="Oxopyrrolidines_Biosynth-assoc"/>
</dbReference>
<dbReference type="InterPro" id="IPR022085">
    <property type="entry name" value="OpdG"/>
</dbReference>